<feature type="region of interest" description="Disordered" evidence="11">
    <location>
        <begin position="845"/>
        <end position="879"/>
    </location>
</feature>
<name>A0AAD9CXX4_PAPLA</name>
<evidence type="ECO:0000256" key="3">
    <source>
        <dbReference type="ARBA" id="ARBA00022475"/>
    </source>
</evidence>
<evidence type="ECO:0000256" key="12">
    <source>
        <dbReference type="SAM" id="Phobius"/>
    </source>
</evidence>
<dbReference type="GO" id="GO:0030428">
    <property type="term" value="C:cell septum"/>
    <property type="evidence" value="ECO:0007669"/>
    <property type="project" value="TreeGrafter"/>
</dbReference>
<comment type="caution">
    <text evidence="14">The sequence shown here is derived from an EMBL/GenBank/DDBJ whole genome shotgun (WGS) entry which is preliminary data.</text>
</comment>
<comment type="catalytic activity">
    <reaction evidence="10">
        <text>[(1-&gt;4)-N-acetyl-beta-D-glucosaminyl](n) + UDP-N-acetyl-alpha-D-glucosamine = [(1-&gt;4)-N-acetyl-beta-D-glucosaminyl](n+1) + UDP + H(+)</text>
        <dbReference type="Rhea" id="RHEA:16637"/>
        <dbReference type="Rhea" id="RHEA-COMP:9593"/>
        <dbReference type="Rhea" id="RHEA-COMP:9595"/>
        <dbReference type="ChEBI" id="CHEBI:15378"/>
        <dbReference type="ChEBI" id="CHEBI:17029"/>
        <dbReference type="ChEBI" id="CHEBI:57705"/>
        <dbReference type="ChEBI" id="CHEBI:58223"/>
        <dbReference type="EC" id="2.4.1.16"/>
    </reaction>
</comment>
<dbReference type="Proteomes" id="UP001182556">
    <property type="component" value="Unassembled WGS sequence"/>
</dbReference>
<dbReference type="InterPro" id="IPR036400">
    <property type="entry name" value="Cyt_B5-like_heme/steroid_sf"/>
</dbReference>
<dbReference type="PROSITE" id="PS51998">
    <property type="entry name" value="DEK_C"/>
    <property type="match status" value="1"/>
</dbReference>
<dbReference type="Pfam" id="PF08766">
    <property type="entry name" value="DEK_C"/>
    <property type="match status" value="1"/>
</dbReference>
<dbReference type="EC" id="2.4.1.16" evidence="2"/>
<reference evidence="14" key="1">
    <citation type="submission" date="2023-02" db="EMBL/GenBank/DDBJ databases">
        <title>Identification and recombinant expression of a fungal hydrolase from Papiliotrema laurentii that hydrolyzes apple cutin and clears colloidal polyester polyurethane.</title>
        <authorList>
            <consortium name="DOE Joint Genome Institute"/>
            <person name="Roman V.A."/>
            <person name="Bojanowski C."/>
            <person name="Crable B.R."/>
            <person name="Wagner D.N."/>
            <person name="Hung C.S."/>
            <person name="Nadeau L.J."/>
            <person name="Schratz L."/>
            <person name="Haridas S."/>
            <person name="Pangilinan J."/>
            <person name="Lipzen A."/>
            <person name="Na H."/>
            <person name="Yan M."/>
            <person name="Ng V."/>
            <person name="Grigoriev I.V."/>
            <person name="Spatafora J.W."/>
            <person name="Barlow D."/>
            <person name="Biffinger J."/>
            <person name="Kelley-Loughnane N."/>
            <person name="Varaljay V.A."/>
            <person name="Crookes-Goodson W.J."/>
        </authorList>
    </citation>
    <scope>NUCLEOTIDE SEQUENCE</scope>
    <source>
        <strain evidence="14">5307AH</strain>
    </source>
</reference>
<feature type="region of interest" description="Disordered" evidence="11">
    <location>
        <begin position="901"/>
        <end position="931"/>
    </location>
</feature>
<dbReference type="GO" id="GO:0005886">
    <property type="term" value="C:plasma membrane"/>
    <property type="evidence" value="ECO:0007669"/>
    <property type="project" value="UniProtKB-SubCell"/>
</dbReference>
<evidence type="ECO:0000256" key="9">
    <source>
        <dbReference type="ARBA" id="ARBA00023180"/>
    </source>
</evidence>
<dbReference type="Pfam" id="PF00173">
    <property type="entry name" value="Cyt-b5"/>
    <property type="match status" value="1"/>
</dbReference>
<dbReference type="EMBL" id="JAODAN010000011">
    <property type="protein sequence ID" value="KAK1921156.1"/>
    <property type="molecule type" value="Genomic_DNA"/>
</dbReference>
<accession>A0AAD9CXX4</accession>
<feature type="transmembrane region" description="Helical" evidence="12">
    <location>
        <begin position="323"/>
        <end position="344"/>
    </location>
</feature>
<dbReference type="GO" id="GO:0006031">
    <property type="term" value="P:chitin biosynthetic process"/>
    <property type="evidence" value="ECO:0007669"/>
    <property type="project" value="TreeGrafter"/>
</dbReference>
<feature type="transmembrane region" description="Helical" evidence="12">
    <location>
        <begin position="772"/>
        <end position="796"/>
    </location>
</feature>
<dbReference type="GO" id="GO:0004100">
    <property type="term" value="F:chitin synthase activity"/>
    <property type="evidence" value="ECO:0007669"/>
    <property type="project" value="UniProtKB-EC"/>
</dbReference>
<feature type="transmembrane region" description="Helical" evidence="12">
    <location>
        <begin position="712"/>
        <end position="737"/>
    </location>
</feature>
<dbReference type="InterPro" id="IPR029044">
    <property type="entry name" value="Nucleotide-diphossugar_trans"/>
</dbReference>
<dbReference type="GO" id="GO:0031505">
    <property type="term" value="P:fungal-type cell wall organization"/>
    <property type="evidence" value="ECO:0007669"/>
    <property type="project" value="TreeGrafter"/>
</dbReference>
<evidence type="ECO:0000256" key="5">
    <source>
        <dbReference type="ARBA" id="ARBA00022679"/>
    </source>
</evidence>
<dbReference type="Gene3D" id="3.10.120.10">
    <property type="entry name" value="Cytochrome b5-like heme/steroid binding domain"/>
    <property type="match status" value="1"/>
</dbReference>
<dbReference type="InterPro" id="IPR014876">
    <property type="entry name" value="DEK_C"/>
</dbReference>
<comment type="subcellular location">
    <subcellularLocation>
        <location evidence="1">Cell membrane</location>
        <topology evidence="1">Multi-pass membrane protein</topology>
    </subcellularLocation>
</comment>
<evidence type="ECO:0000259" key="13">
    <source>
        <dbReference type="PROSITE" id="PS51998"/>
    </source>
</evidence>
<evidence type="ECO:0000256" key="8">
    <source>
        <dbReference type="ARBA" id="ARBA00023136"/>
    </source>
</evidence>
<feature type="transmembrane region" description="Helical" evidence="12">
    <location>
        <begin position="743"/>
        <end position="765"/>
    </location>
</feature>
<keyword evidence="8 12" id="KW-0472">Membrane</keyword>
<dbReference type="Gene3D" id="1.10.10.60">
    <property type="entry name" value="Homeodomain-like"/>
    <property type="match status" value="1"/>
</dbReference>
<dbReference type="AlphaFoldDB" id="A0AAD9CXX4"/>
<evidence type="ECO:0000256" key="4">
    <source>
        <dbReference type="ARBA" id="ARBA00022676"/>
    </source>
</evidence>
<dbReference type="SUPFAM" id="SSF55856">
    <property type="entry name" value="Cytochrome b5-like heme/steroid binding domain"/>
    <property type="match status" value="1"/>
</dbReference>
<evidence type="ECO:0000256" key="2">
    <source>
        <dbReference type="ARBA" id="ARBA00012543"/>
    </source>
</evidence>
<keyword evidence="9" id="KW-0325">Glycoprotein</keyword>
<keyword evidence="6 12" id="KW-0812">Transmembrane</keyword>
<feature type="transmembrane region" description="Helical" evidence="12">
    <location>
        <begin position="20"/>
        <end position="40"/>
    </location>
</feature>
<dbReference type="SMART" id="SM01117">
    <property type="entry name" value="Cyt-b5"/>
    <property type="match status" value="2"/>
</dbReference>
<keyword evidence="7 12" id="KW-1133">Transmembrane helix</keyword>
<organism evidence="14 15">
    <name type="scientific">Papiliotrema laurentii</name>
    <name type="common">Cryptococcus laurentii</name>
    <dbReference type="NCBI Taxonomy" id="5418"/>
    <lineage>
        <taxon>Eukaryota</taxon>
        <taxon>Fungi</taxon>
        <taxon>Dikarya</taxon>
        <taxon>Basidiomycota</taxon>
        <taxon>Agaricomycotina</taxon>
        <taxon>Tremellomycetes</taxon>
        <taxon>Tremellales</taxon>
        <taxon>Rhynchogastremaceae</taxon>
        <taxon>Papiliotrema</taxon>
    </lineage>
</organism>
<dbReference type="SUPFAM" id="SSF109715">
    <property type="entry name" value="DEK C-terminal domain"/>
    <property type="match status" value="1"/>
</dbReference>
<dbReference type="PANTHER" id="PTHR22914">
    <property type="entry name" value="CHITIN SYNTHASE"/>
    <property type="match status" value="1"/>
</dbReference>
<keyword evidence="5" id="KW-0808">Transferase</keyword>
<keyword evidence="4" id="KW-0328">Glycosyltransferase</keyword>
<evidence type="ECO:0000313" key="14">
    <source>
        <dbReference type="EMBL" id="KAK1921156.1"/>
    </source>
</evidence>
<feature type="compositionally biased region" description="Polar residues" evidence="11">
    <location>
        <begin position="920"/>
        <end position="931"/>
    </location>
</feature>
<evidence type="ECO:0000313" key="15">
    <source>
        <dbReference type="Proteomes" id="UP001182556"/>
    </source>
</evidence>
<evidence type="ECO:0000256" key="11">
    <source>
        <dbReference type="SAM" id="MobiDB-lite"/>
    </source>
</evidence>
<dbReference type="Pfam" id="PF03142">
    <property type="entry name" value="Chitin_synth_2"/>
    <property type="match status" value="1"/>
</dbReference>
<feature type="domain" description="DEK-C" evidence="13">
    <location>
        <begin position="1087"/>
        <end position="1143"/>
    </location>
</feature>
<feature type="compositionally biased region" description="Polar residues" evidence="11">
    <location>
        <begin position="858"/>
        <end position="871"/>
    </location>
</feature>
<keyword evidence="3" id="KW-1003">Cell membrane</keyword>
<evidence type="ECO:0000256" key="7">
    <source>
        <dbReference type="ARBA" id="ARBA00022989"/>
    </source>
</evidence>
<dbReference type="InterPro" id="IPR001199">
    <property type="entry name" value="Cyt_B5-like_heme/steroid-bd"/>
</dbReference>
<dbReference type="PANTHER" id="PTHR22914:SF13">
    <property type="entry name" value="CHITIN SYNTHASE"/>
    <property type="match status" value="1"/>
</dbReference>
<sequence length="1145" mass="128064">MTTKTFSVQTTPARRWWIRITWLLTWWIPSFLLSSIGGMKRADVRMAWREKLAIFMMIIGMCGIVLFYIIGFGLLLCPDSDKAWNPTELLQHAGTNDYYAAIAGKVYDFTSFYKGDHSDIQAYSTSASIMLEFAGQDLTNYFPPPMILACPGLVDNADLGLMRANFTPLVQYAVHTSGKLQTIPNTKLDADDWYTAQLTPALQQYYKGSFVYDKAYVASEAEGSSRQWAIYNKKVYDLSDYLYTVQYFSGSSGTDLPNYDFLNSDLTKLFQTNAGQDITKAMNNVLAKMPAENVTATMNCLNTAFYYGEMDFRKTPRCTVQNYLLLAFSVIIMTTMGAKFLAALQLGSKRQPELLDKFVICQVPCYTEGEESLKRTIDSLSVLNYDDKRKLIFVICDGNIIGAGNNRPTPRIVLDILGVDPKLNPEPLLFKSIGEGSKQINYAKVYSGLYEHEGHVVPYVVVVKVGKPTETNKPGNRGKRDSQVMLLQYLNRVHFDAPMSPLELEMYHQMRDVIGVDPTFYEYIFQVDADTTVEPDSLNRMISCAADDSRIIGICGETKLENERESLTTMIQVYEYYISHHLTKAFESLFGSVTCLPGCFSVYRIRTADKGRPVIISSMVIEEYAEPNVDTLHKKNLFSLGEDRYLTTLMMKYFPTFKMKFTPDAIAHTVAPSSWSVLLSQRRRWINSTIHNLTELLFLPEMCGFCFFSMRFVVFLDLLGTIILPATCVYLIYLVIVVSTGKAAIPVISLAMIAAVYGLQALIFIIKREFMLVGWMIVYILAFPIYSVFLPLYSFWSMDDFSWGNTRKVVSEGNNKMIVYEDDEPFDDAMIPYMSFEEYETNAWENGSVGGQSEKSRATSQTSNTRHSQPLPQGYGRPSNLRAASMYSSAADLPAGADYWRDSSPLGPNHSSRNLREMPSNPSLRHSDSQANLMGPQHRVQSMAGMSMWGPGSDYGGGAGAQMPMGQQHPSMMPFLNPMMTGMSHSSMTPQNPYGYTYASPVPSDYGMRPHTMFGPYANNAAPRNSVMTNLGQYALGGDSQNRMSSYSLATSLPAGGASNPFAGGTPGVGVDAGVNSEPLVSSDKEDPTDEEVLGVLKRYLAQQDLMSVTRRQTRDALYGLFPNAKLNERAGWINENIDKILTEP</sequence>
<proteinExistence type="predicted"/>
<evidence type="ECO:0000256" key="1">
    <source>
        <dbReference type="ARBA" id="ARBA00004651"/>
    </source>
</evidence>
<gene>
    <name evidence="14" type="ORF">DB88DRAFT_91046</name>
</gene>
<evidence type="ECO:0000256" key="6">
    <source>
        <dbReference type="ARBA" id="ARBA00022692"/>
    </source>
</evidence>
<protein>
    <recommendedName>
        <fullName evidence="2">chitin synthase</fullName>
        <ecNumber evidence="2">2.4.1.16</ecNumber>
    </recommendedName>
</protein>
<feature type="transmembrane region" description="Helical" evidence="12">
    <location>
        <begin position="52"/>
        <end position="76"/>
    </location>
</feature>
<keyword evidence="15" id="KW-1185">Reference proteome</keyword>
<evidence type="ECO:0000256" key="10">
    <source>
        <dbReference type="ARBA" id="ARBA00048014"/>
    </source>
</evidence>
<dbReference type="InterPro" id="IPR004835">
    <property type="entry name" value="Chitin_synth"/>
</dbReference>
<dbReference type="SUPFAM" id="SSF53448">
    <property type="entry name" value="Nucleotide-diphospho-sugar transferases"/>
    <property type="match status" value="1"/>
</dbReference>